<accession>A0ABN8BAA9</accession>
<dbReference type="PRINTS" id="PR00724">
    <property type="entry name" value="CRBOXYPTASEC"/>
</dbReference>
<keyword evidence="9" id="KW-1185">Reference proteome</keyword>
<protein>
    <recommendedName>
        <fullName evidence="7">Carboxypeptidase</fullName>
        <ecNumber evidence="7">3.4.16.-</ecNumber>
    </recommendedName>
</protein>
<evidence type="ECO:0000256" key="4">
    <source>
        <dbReference type="ARBA" id="ARBA00022729"/>
    </source>
</evidence>
<evidence type="ECO:0000313" key="8">
    <source>
        <dbReference type="EMBL" id="CAH0405030.1"/>
    </source>
</evidence>
<keyword evidence="5 7" id="KW-0378">Hydrolase</keyword>
<comment type="similarity">
    <text evidence="1 7">Belongs to the peptidase S10 family.</text>
</comment>
<feature type="signal peptide" evidence="7">
    <location>
        <begin position="1"/>
        <end position="16"/>
    </location>
</feature>
<dbReference type="InterPro" id="IPR018202">
    <property type="entry name" value="Ser_caboxypep_ser_AS"/>
</dbReference>
<dbReference type="Pfam" id="PF00450">
    <property type="entry name" value="Peptidase_S10"/>
    <property type="match status" value="1"/>
</dbReference>
<organism evidence="8 9">
    <name type="scientific">Chilo suppressalis</name>
    <name type="common">Asiatic rice borer moth</name>
    <dbReference type="NCBI Taxonomy" id="168631"/>
    <lineage>
        <taxon>Eukaryota</taxon>
        <taxon>Metazoa</taxon>
        <taxon>Ecdysozoa</taxon>
        <taxon>Arthropoda</taxon>
        <taxon>Hexapoda</taxon>
        <taxon>Insecta</taxon>
        <taxon>Pterygota</taxon>
        <taxon>Neoptera</taxon>
        <taxon>Endopterygota</taxon>
        <taxon>Lepidoptera</taxon>
        <taxon>Glossata</taxon>
        <taxon>Ditrysia</taxon>
        <taxon>Pyraloidea</taxon>
        <taxon>Crambidae</taxon>
        <taxon>Crambinae</taxon>
        <taxon>Chilo</taxon>
    </lineage>
</organism>
<evidence type="ECO:0000256" key="6">
    <source>
        <dbReference type="ARBA" id="ARBA00023180"/>
    </source>
</evidence>
<dbReference type="EMBL" id="OU963896">
    <property type="protein sequence ID" value="CAH0405030.1"/>
    <property type="molecule type" value="Genomic_DNA"/>
</dbReference>
<keyword evidence="6" id="KW-0325">Glycoprotein</keyword>
<evidence type="ECO:0000256" key="2">
    <source>
        <dbReference type="ARBA" id="ARBA00022645"/>
    </source>
</evidence>
<sequence length="446" mass="50170">MFSFVLFVIVSTYVLQYQFSTAAGNNKDCLILTPYIKAGNASHARHLSEVDSGNFLGVNSHSGFLTVKEEYNSNLFFWYFPHENQAEVPWIIWLQGGPGISSLFGLFELIGPLKIDDGKVKHRNLTWASDYSLLFVDSPVGAGFSFTDDDNGYTDNEDDVGAQLYELVIQLLQMFPELEQAPLFIAGESYAGKYVPALAIQIHRNQDQNDSHPVNLRGIAIGNGIIDPRSMMHYTELLSVLGLLAGKELDKLKEIEDAAVALLDEGKMVDAANKFNETIEYIKKQSGISIYNFNKDSGGSVNSDLELFVTKPEVRSWIHVGSVPFDLNNQYVYTKMLPDFMNSTKPFIEELLEHYGVMCYSGQLDLLLPYGVTKHTHDQFNWSRRSEFDKAPRKRLRSSNKGGIVGYKRSGGNFVEVLIRHAGHMVPIEVPEVAKFIVDSFIMEYK</sequence>
<dbReference type="PANTHER" id="PTHR11802">
    <property type="entry name" value="SERINE PROTEASE FAMILY S10 SERINE CARBOXYPEPTIDASE"/>
    <property type="match status" value="1"/>
</dbReference>
<keyword evidence="3 7" id="KW-0645">Protease</keyword>
<evidence type="ECO:0000256" key="7">
    <source>
        <dbReference type="RuleBase" id="RU361156"/>
    </source>
</evidence>
<dbReference type="Gene3D" id="3.40.50.1820">
    <property type="entry name" value="alpha/beta hydrolase"/>
    <property type="match status" value="1"/>
</dbReference>
<dbReference type="Proteomes" id="UP001153292">
    <property type="component" value="Chromosome 3"/>
</dbReference>
<reference evidence="8" key="1">
    <citation type="submission" date="2021-12" db="EMBL/GenBank/DDBJ databases">
        <authorList>
            <person name="King R."/>
        </authorList>
    </citation>
    <scope>NUCLEOTIDE SEQUENCE</scope>
</reference>
<evidence type="ECO:0000256" key="1">
    <source>
        <dbReference type="ARBA" id="ARBA00009431"/>
    </source>
</evidence>
<dbReference type="EC" id="3.4.16.-" evidence="7"/>
<dbReference type="PANTHER" id="PTHR11802:SF472">
    <property type="entry name" value="SERINE CARBOXYPEPTIDASE CPVL-RELATED"/>
    <property type="match status" value="1"/>
</dbReference>
<dbReference type="PROSITE" id="PS00131">
    <property type="entry name" value="CARBOXYPEPT_SER_SER"/>
    <property type="match status" value="1"/>
</dbReference>
<name>A0ABN8BAA9_CHISP</name>
<keyword evidence="2 7" id="KW-0121">Carboxypeptidase</keyword>
<evidence type="ECO:0000256" key="5">
    <source>
        <dbReference type="ARBA" id="ARBA00022801"/>
    </source>
</evidence>
<feature type="chain" id="PRO_5044982741" description="Carboxypeptidase" evidence="7">
    <location>
        <begin position="17"/>
        <end position="446"/>
    </location>
</feature>
<gene>
    <name evidence="8" type="ORF">CHILSU_LOCUS8379</name>
</gene>
<dbReference type="SUPFAM" id="SSF53474">
    <property type="entry name" value="alpha/beta-Hydrolases"/>
    <property type="match status" value="1"/>
</dbReference>
<dbReference type="InterPro" id="IPR001563">
    <property type="entry name" value="Peptidase_S10"/>
</dbReference>
<dbReference type="InterPro" id="IPR029058">
    <property type="entry name" value="AB_hydrolase_fold"/>
</dbReference>
<keyword evidence="4 7" id="KW-0732">Signal</keyword>
<evidence type="ECO:0000313" key="9">
    <source>
        <dbReference type="Proteomes" id="UP001153292"/>
    </source>
</evidence>
<evidence type="ECO:0000256" key="3">
    <source>
        <dbReference type="ARBA" id="ARBA00022670"/>
    </source>
</evidence>
<proteinExistence type="inferred from homology"/>